<dbReference type="EMBL" id="JAATIP010000181">
    <property type="protein sequence ID" value="KAF4362849.1"/>
    <property type="molecule type" value="Genomic_DNA"/>
</dbReference>
<evidence type="ECO:0000313" key="6">
    <source>
        <dbReference type="EnsemblPlants" id="cds.evm.model.03.1726"/>
    </source>
</evidence>
<reference evidence="6 8" key="1">
    <citation type="submission" date="2018-11" db="EMBL/GenBank/DDBJ databases">
        <authorList>
            <person name="Grassa J C."/>
        </authorList>
    </citation>
    <scope>NUCLEOTIDE SEQUENCE [LARGE SCALE GENOMIC DNA]</scope>
</reference>
<accession>A0A7J6EYW1</accession>
<dbReference type="InterPro" id="IPR011989">
    <property type="entry name" value="ARM-like"/>
</dbReference>
<dbReference type="AlphaFoldDB" id="A0A7J6EYW1"/>
<evidence type="ECO:0000259" key="4">
    <source>
        <dbReference type="Pfam" id="PF05004"/>
    </source>
</evidence>
<reference evidence="5 7" key="2">
    <citation type="journal article" date="2020" name="bioRxiv">
        <title>Sequence and annotation of 42 cannabis genomes reveals extensive copy number variation in cannabinoid synthesis and pathogen resistance genes.</title>
        <authorList>
            <person name="Mckernan K.J."/>
            <person name="Helbert Y."/>
            <person name="Kane L.T."/>
            <person name="Ebling H."/>
            <person name="Zhang L."/>
            <person name="Liu B."/>
            <person name="Eaton Z."/>
            <person name="Mclaughlin S."/>
            <person name="Kingan S."/>
            <person name="Baybayan P."/>
            <person name="Concepcion G."/>
            <person name="Jordan M."/>
            <person name="Riva A."/>
            <person name="Barbazuk W."/>
            <person name="Harkins T."/>
        </authorList>
    </citation>
    <scope>NUCLEOTIDE SEQUENCE [LARGE SCALE GENOMIC DNA]</scope>
    <source>
        <strain evidence="7">cv. Jamaican Lion 4</strain>
        <strain evidence="5">Mother</strain>
        <tissue evidence="5">Leaf</tissue>
    </source>
</reference>
<evidence type="ECO:0000313" key="8">
    <source>
        <dbReference type="Proteomes" id="UP000596661"/>
    </source>
</evidence>
<feature type="compositionally biased region" description="Basic residues" evidence="2">
    <location>
        <begin position="1"/>
        <end position="11"/>
    </location>
</feature>
<dbReference type="Proteomes" id="UP000596661">
    <property type="component" value="Chromosome 3"/>
</dbReference>
<feature type="domain" description="Interferon-related developmental regulator N-terminal" evidence="4">
    <location>
        <begin position="28"/>
        <end position="319"/>
    </location>
</feature>
<organism evidence="5 7">
    <name type="scientific">Cannabis sativa</name>
    <name type="common">Hemp</name>
    <name type="synonym">Marijuana</name>
    <dbReference type="NCBI Taxonomy" id="3483"/>
    <lineage>
        <taxon>Eukaryota</taxon>
        <taxon>Viridiplantae</taxon>
        <taxon>Streptophyta</taxon>
        <taxon>Embryophyta</taxon>
        <taxon>Tracheophyta</taxon>
        <taxon>Spermatophyta</taxon>
        <taxon>Magnoliopsida</taxon>
        <taxon>eudicotyledons</taxon>
        <taxon>Gunneridae</taxon>
        <taxon>Pentapetalae</taxon>
        <taxon>rosids</taxon>
        <taxon>fabids</taxon>
        <taxon>Rosales</taxon>
        <taxon>Cannabaceae</taxon>
        <taxon>Cannabis</taxon>
    </lineage>
</organism>
<dbReference type="InterPro" id="IPR007701">
    <property type="entry name" value="Interferon-rel_develop_reg_N"/>
</dbReference>
<reference evidence="6" key="3">
    <citation type="submission" date="2021-03" db="UniProtKB">
        <authorList>
            <consortium name="EnsemblPlants"/>
        </authorList>
    </citation>
    <scope>IDENTIFICATION</scope>
</reference>
<dbReference type="SUPFAM" id="SSF48371">
    <property type="entry name" value="ARM repeat"/>
    <property type="match status" value="1"/>
</dbReference>
<keyword evidence="8" id="KW-1185">Reference proteome</keyword>
<dbReference type="PANTHER" id="PTHR12354">
    <property type="entry name" value="INTERFERON-RELATED DEVELOPMENTAL REGULATOR"/>
    <property type="match status" value="1"/>
</dbReference>
<comment type="similarity">
    <text evidence="1">Belongs to the IFRD family.</text>
</comment>
<dbReference type="Gramene" id="evm.model.03.1726">
    <property type="protein sequence ID" value="cds.evm.model.03.1726"/>
    <property type="gene ID" value="evm.TU.03.1726"/>
</dbReference>
<dbReference type="InterPro" id="IPR006921">
    <property type="entry name" value="Interferon-rel_develop_reg_C"/>
</dbReference>
<protein>
    <recommendedName>
        <fullName evidence="9">Interferon-related developmental regulator 1</fullName>
    </recommendedName>
</protein>
<evidence type="ECO:0008006" key="9">
    <source>
        <dbReference type="Google" id="ProtNLM"/>
    </source>
</evidence>
<dbReference type="Proteomes" id="UP000525078">
    <property type="component" value="Unassembled WGS sequence"/>
</dbReference>
<dbReference type="Pfam" id="PF05004">
    <property type="entry name" value="IFRD"/>
    <property type="match status" value="1"/>
</dbReference>
<accession>A0A803P6F3</accession>
<name>A0A7J6EYW1_CANSA</name>
<evidence type="ECO:0000313" key="5">
    <source>
        <dbReference type="EMBL" id="KAF4362849.1"/>
    </source>
</evidence>
<feature type="domain" description="Interferon-related developmental regulator C-terminal" evidence="3">
    <location>
        <begin position="365"/>
        <end position="414"/>
    </location>
</feature>
<dbReference type="OMA" id="EMHLHKF"/>
<dbReference type="InterPro" id="IPR016024">
    <property type="entry name" value="ARM-type_fold"/>
</dbReference>
<feature type="region of interest" description="Disordered" evidence="2">
    <location>
        <begin position="1"/>
        <end position="28"/>
    </location>
</feature>
<proteinExistence type="inferred from homology"/>
<evidence type="ECO:0000313" key="7">
    <source>
        <dbReference type="Proteomes" id="UP000525078"/>
    </source>
</evidence>
<dbReference type="Gene3D" id="1.25.10.10">
    <property type="entry name" value="Leucine-rich Repeat Variant"/>
    <property type="match status" value="1"/>
</dbReference>
<evidence type="ECO:0000256" key="2">
    <source>
        <dbReference type="SAM" id="MobiDB-lite"/>
    </source>
</evidence>
<dbReference type="OrthoDB" id="686784at2759"/>
<dbReference type="PANTHER" id="PTHR12354:SF1">
    <property type="entry name" value="INTERFERON-RELATED DEVELOPMENTAL REGULATOR 1"/>
    <property type="match status" value="1"/>
</dbReference>
<dbReference type="EnsemblPlants" id="evm.model.03.1726">
    <property type="protein sequence ID" value="cds.evm.model.03.1726"/>
    <property type="gene ID" value="evm.TU.03.1726"/>
</dbReference>
<sequence>MGKRNSHRKKGAAMLDMEEDDDNSSVSSSMTIRSDRFSVMEIEEEVEVDDDSLLNEALDALYEKRGSTRENALSSIIVAFNNSLHHQFMEKNFVTLLHQCLNSFKRGSTKETCLASHMIGLLALSVGFGDNAGEILEESMSPLTQALNKSASETVKIALLKCLAIITFVGGSEPEQTERSMQLMWQVVHPKLKANNVQLDTKTSGATLSAMVGAWSLLVTTMDVGWNKVNNSKDWEESLIYLSSLLDKEDRIVRIAAGEALALIFEIGGSYGTSQQGLKAKIMNRVRSLSAEAGGKGCANKKDLTNQRNRFHEIVEYFENGSCPEVSVKIGGDSLLQTSTWSELIQLNFVKHFLGEGFVKHMQENEFLHEVFGFTPPKKYEHRLSSSEKRMFKSPNSALNKARTRHLNKQRMLSEGKKIGHFSVSCGDEEEA</sequence>
<evidence type="ECO:0000256" key="1">
    <source>
        <dbReference type="ARBA" id="ARBA00008828"/>
    </source>
</evidence>
<dbReference type="Pfam" id="PF04836">
    <property type="entry name" value="IFRD_C"/>
    <property type="match status" value="1"/>
</dbReference>
<dbReference type="InterPro" id="IPR039777">
    <property type="entry name" value="IFRD"/>
</dbReference>
<dbReference type="EMBL" id="UZAU01000331">
    <property type="status" value="NOT_ANNOTATED_CDS"/>
    <property type="molecule type" value="Genomic_DNA"/>
</dbReference>
<gene>
    <name evidence="5" type="ORF">F8388_022506</name>
</gene>
<evidence type="ECO:0000259" key="3">
    <source>
        <dbReference type="Pfam" id="PF04836"/>
    </source>
</evidence>